<gene>
    <name evidence="1" type="ORF">MEUPH1_LOCUS26081</name>
</gene>
<evidence type="ECO:0000313" key="1">
    <source>
        <dbReference type="EMBL" id="CAI6372169.1"/>
    </source>
</evidence>
<dbReference type="AlphaFoldDB" id="A0AAV0XU69"/>
<dbReference type="EMBL" id="CARXXK010001020">
    <property type="protein sequence ID" value="CAI6372169.1"/>
    <property type="molecule type" value="Genomic_DNA"/>
</dbReference>
<sequence>MPEQGLKRLRKEPTYLSVYDVTVSTAADQQTNNCLSDDDSNKKEYWKLNAFYVIMDSIISSLKDFLKKV</sequence>
<proteinExistence type="predicted"/>
<keyword evidence="2" id="KW-1185">Reference proteome</keyword>
<protein>
    <submittedName>
        <fullName evidence="1">Uncharacterized protein</fullName>
    </submittedName>
</protein>
<dbReference type="Proteomes" id="UP001160148">
    <property type="component" value="Unassembled WGS sequence"/>
</dbReference>
<organism evidence="1 2">
    <name type="scientific">Macrosiphum euphorbiae</name>
    <name type="common">potato aphid</name>
    <dbReference type="NCBI Taxonomy" id="13131"/>
    <lineage>
        <taxon>Eukaryota</taxon>
        <taxon>Metazoa</taxon>
        <taxon>Ecdysozoa</taxon>
        <taxon>Arthropoda</taxon>
        <taxon>Hexapoda</taxon>
        <taxon>Insecta</taxon>
        <taxon>Pterygota</taxon>
        <taxon>Neoptera</taxon>
        <taxon>Paraneoptera</taxon>
        <taxon>Hemiptera</taxon>
        <taxon>Sternorrhyncha</taxon>
        <taxon>Aphidomorpha</taxon>
        <taxon>Aphidoidea</taxon>
        <taxon>Aphididae</taxon>
        <taxon>Macrosiphini</taxon>
        <taxon>Macrosiphum</taxon>
    </lineage>
</organism>
<accession>A0AAV0XU69</accession>
<comment type="caution">
    <text evidence="1">The sequence shown here is derived from an EMBL/GenBank/DDBJ whole genome shotgun (WGS) entry which is preliminary data.</text>
</comment>
<name>A0AAV0XU69_9HEMI</name>
<reference evidence="1 2" key="1">
    <citation type="submission" date="2023-01" db="EMBL/GenBank/DDBJ databases">
        <authorList>
            <person name="Whitehead M."/>
        </authorList>
    </citation>
    <scope>NUCLEOTIDE SEQUENCE [LARGE SCALE GENOMIC DNA]</scope>
</reference>
<evidence type="ECO:0000313" key="2">
    <source>
        <dbReference type="Proteomes" id="UP001160148"/>
    </source>
</evidence>